<name>A0AAV7PBM5_PLEWA</name>
<gene>
    <name evidence="1" type="ORF">NDU88_002990</name>
</gene>
<evidence type="ECO:0000313" key="2">
    <source>
        <dbReference type="Proteomes" id="UP001066276"/>
    </source>
</evidence>
<keyword evidence="2" id="KW-1185">Reference proteome</keyword>
<protein>
    <submittedName>
        <fullName evidence="1">Uncharacterized protein</fullName>
    </submittedName>
</protein>
<dbReference type="Proteomes" id="UP001066276">
    <property type="component" value="Chromosome 7"/>
</dbReference>
<organism evidence="1 2">
    <name type="scientific">Pleurodeles waltl</name>
    <name type="common">Iberian ribbed newt</name>
    <dbReference type="NCBI Taxonomy" id="8319"/>
    <lineage>
        <taxon>Eukaryota</taxon>
        <taxon>Metazoa</taxon>
        <taxon>Chordata</taxon>
        <taxon>Craniata</taxon>
        <taxon>Vertebrata</taxon>
        <taxon>Euteleostomi</taxon>
        <taxon>Amphibia</taxon>
        <taxon>Batrachia</taxon>
        <taxon>Caudata</taxon>
        <taxon>Salamandroidea</taxon>
        <taxon>Salamandridae</taxon>
        <taxon>Pleurodelinae</taxon>
        <taxon>Pleurodeles</taxon>
    </lineage>
</organism>
<dbReference type="AlphaFoldDB" id="A0AAV7PBM5"/>
<dbReference type="EMBL" id="JANPWB010000011">
    <property type="protein sequence ID" value="KAJ1124539.1"/>
    <property type="molecule type" value="Genomic_DNA"/>
</dbReference>
<sequence>MDSTICTLATESKSISLDIAGFQAWVTVLDERMITMEDHLNTTPDHDQEALYLRRHIVWDHRPQDGATLPCPIIACLLHHRQARQLLSAARFHSPLRVEGYEVRIAADFSKETSDRCKAFLAL</sequence>
<evidence type="ECO:0000313" key="1">
    <source>
        <dbReference type="EMBL" id="KAJ1124539.1"/>
    </source>
</evidence>
<accession>A0AAV7PBM5</accession>
<proteinExistence type="predicted"/>
<reference evidence="1" key="1">
    <citation type="journal article" date="2022" name="bioRxiv">
        <title>Sequencing and chromosome-scale assembly of the giantPleurodeles waltlgenome.</title>
        <authorList>
            <person name="Brown T."/>
            <person name="Elewa A."/>
            <person name="Iarovenko S."/>
            <person name="Subramanian E."/>
            <person name="Araus A.J."/>
            <person name="Petzold A."/>
            <person name="Susuki M."/>
            <person name="Suzuki K.-i.T."/>
            <person name="Hayashi T."/>
            <person name="Toyoda A."/>
            <person name="Oliveira C."/>
            <person name="Osipova E."/>
            <person name="Leigh N.D."/>
            <person name="Simon A."/>
            <person name="Yun M.H."/>
        </authorList>
    </citation>
    <scope>NUCLEOTIDE SEQUENCE</scope>
    <source>
        <strain evidence="1">20211129_DDA</strain>
        <tissue evidence="1">Liver</tissue>
    </source>
</reference>
<comment type="caution">
    <text evidence="1">The sequence shown here is derived from an EMBL/GenBank/DDBJ whole genome shotgun (WGS) entry which is preliminary data.</text>
</comment>